<gene>
    <name evidence="1" type="ORF">CO174_02170</name>
</gene>
<dbReference type="Proteomes" id="UP000229385">
    <property type="component" value="Unassembled WGS sequence"/>
</dbReference>
<dbReference type="AlphaFoldDB" id="A0A2M7XCL7"/>
<accession>A0A2M7XCL7</accession>
<name>A0A2M7XCL7_9BACT</name>
<evidence type="ECO:0000313" key="1">
    <source>
        <dbReference type="EMBL" id="PJA45630.1"/>
    </source>
</evidence>
<comment type="caution">
    <text evidence="1">The sequence shown here is derived from an EMBL/GenBank/DDBJ whole genome shotgun (WGS) entry which is preliminary data.</text>
</comment>
<evidence type="ECO:0000313" key="2">
    <source>
        <dbReference type="Proteomes" id="UP000229385"/>
    </source>
</evidence>
<dbReference type="EMBL" id="PFWU01000028">
    <property type="protein sequence ID" value="PJA45630.1"/>
    <property type="molecule type" value="Genomic_DNA"/>
</dbReference>
<proteinExistence type="predicted"/>
<organism evidence="1 2">
    <name type="scientific">Candidatus Uhrbacteria bacterium CG_4_9_14_3_um_filter_50_9</name>
    <dbReference type="NCBI Taxonomy" id="1975035"/>
    <lineage>
        <taxon>Bacteria</taxon>
        <taxon>Candidatus Uhriibacteriota</taxon>
    </lineage>
</organism>
<protein>
    <submittedName>
        <fullName evidence="1">Uncharacterized protein</fullName>
    </submittedName>
</protein>
<sequence length="162" mass="16564">MHSSILVILCAALLGGCATMKKTGPDGLEISYSGSARGAVALVEATDPTPMRAMEIAEKSVDSGQPVLVRTDNVSLQSGHTYGYGGMIGGPTVTGVPLGYMATSASPLPQLGTPMLQGQGAYIDGPSVGAACPDDGVPKTPAEERACLRDDVDFVIDQISRP</sequence>
<reference evidence="2" key="1">
    <citation type="submission" date="2017-09" db="EMBL/GenBank/DDBJ databases">
        <title>Depth-based differentiation of microbial function through sediment-hosted aquifers and enrichment of novel symbionts in the deep terrestrial subsurface.</title>
        <authorList>
            <person name="Probst A.J."/>
            <person name="Ladd B."/>
            <person name="Jarett J.K."/>
            <person name="Geller-Mcgrath D.E."/>
            <person name="Sieber C.M.K."/>
            <person name="Emerson J.B."/>
            <person name="Anantharaman K."/>
            <person name="Thomas B.C."/>
            <person name="Malmstrom R."/>
            <person name="Stieglmeier M."/>
            <person name="Klingl A."/>
            <person name="Woyke T."/>
            <person name="Ryan C.M."/>
            <person name="Banfield J.F."/>
        </authorList>
    </citation>
    <scope>NUCLEOTIDE SEQUENCE [LARGE SCALE GENOMIC DNA]</scope>
</reference>